<gene>
    <name evidence="3" type="ORF">NB063_07970</name>
</gene>
<feature type="region of interest" description="Disordered" evidence="1">
    <location>
        <begin position="35"/>
        <end position="145"/>
    </location>
</feature>
<organism evidence="3 4">
    <name type="scientific">Aporhodopirellula aestuarii</name>
    <dbReference type="NCBI Taxonomy" id="2950107"/>
    <lineage>
        <taxon>Bacteria</taxon>
        <taxon>Pseudomonadati</taxon>
        <taxon>Planctomycetota</taxon>
        <taxon>Planctomycetia</taxon>
        <taxon>Pirellulales</taxon>
        <taxon>Pirellulaceae</taxon>
        <taxon>Aporhodopirellula</taxon>
    </lineage>
</organism>
<dbReference type="RefSeq" id="WP_250928271.1">
    <property type="nucleotide sequence ID" value="NZ_JAMQBK010000023.1"/>
</dbReference>
<keyword evidence="2" id="KW-0472">Membrane</keyword>
<name>A0ABT0U127_9BACT</name>
<feature type="transmembrane region" description="Helical" evidence="2">
    <location>
        <begin position="385"/>
        <end position="409"/>
    </location>
</feature>
<evidence type="ECO:0000313" key="3">
    <source>
        <dbReference type="EMBL" id="MCM2370563.1"/>
    </source>
</evidence>
<feature type="transmembrane region" description="Helical" evidence="2">
    <location>
        <begin position="314"/>
        <end position="337"/>
    </location>
</feature>
<feature type="transmembrane region" description="Helical" evidence="2">
    <location>
        <begin position="357"/>
        <end position="378"/>
    </location>
</feature>
<evidence type="ECO:0000256" key="2">
    <source>
        <dbReference type="SAM" id="Phobius"/>
    </source>
</evidence>
<protein>
    <recommendedName>
        <fullName evidence="5">Zinc finger/thioredoxin putative domain-containing protein</fullName>
    </recommendedName>
</protein>
<evidence type="ECO:0000313" key="4">
    <source>
        <dbReference type="Proteomes" id="UP001202961"/>
    </source>
</evidence>
<dbReference type="Proteomes" id="UP001202961">
    <property type="component" value="Unassembled WGS sequence"/>
</dbReference>
<keyword evidence="2" id="KW-0812">Transmembrane</keyword>
<feature type="transmembrane region" description="Helical" evidence="2">
    <location>
        <begin position="287"/>
        <end position="307"/>
    </location>
</feature>
<comment type="caution">
    <text evidence="3">The sequence shown here is derived from an EMBL/GenBank/DDBJ whole genome shotgun (WGS) entry which is preliminary data.</text>
</comment>
<dbReference type="Gene3D" id="2.20.28.160">
    <property type="match status" value="1"/>
</dbReference>
<keyword evidence="2" id="KW-1133">Transmembrane helix</keyword>
<feature type="transmembrane region" description="Helical" evidence="2">
    <location>
        <begin position="461"/>
        <end position="480"/>
    </location>
</feature>
<proteinExistence type="predicted"/>
<dbReference type="EMBL" id="JAMQBK010000023">
    <property type="protein sequence ID" value="MCM2370563.1"/>
    <property type="molecule type" value="Genomic_DNA"/>
</dbReference>
<feature type="compositionally biased region" description="Low complexity" evidence="1">
    <location>
        <begin position="88"/>
        <end position="99"/>
    </location>
</feature>
<reference evidence="3 4" key="1">
    <citation type="journal article" date="2022" name="Syst. Appl. Microbiol.">
        <title>Rhodopirellula aestuarii sp. nov., a novel member of the genus Rhodopirellula isolated from brackish sediments collected in the Tagus River estuary, Portugal.</title>
        <authorList>
            <person name="Vitorino I.R."/>
            <person name="Klimek D."/>
            <person name="Calusinska M."/>
            <person name="Lobo-da-Cunha A."/>
            <person name="Vasconcelos V."/>
            <person name="Lage O.M."/>
        </authorList>
    </citation>
    <scope>NUCLEOTIDE SEQUENCE [LARGE SCALE GENOMIC DNA]</scope>
    <source>
        <strain evidence="3 4">ICT_H3.1</strain>
    </source>
</reference>
<evidence type="ECO:0000256" key="1">
    <source>
        <dbReference type="SAM" id="MobiDB-lite"/>
    </source>
</evidence>
<sequence length="512" mass="54833">MVQCPQCKTAVGVPDDAGGSRVQCPYCGQPFIVPGLGGNSSNAARGQAGQSGAGAGTRPASDDDDDDWLNLAPPLDQSANPPAPAKPAAPASTSAPPASGVTANDEWDVDSLSLEPAKPRPVAPEAVPSDQDVWPDENATQDTSGEDIAASFDERAAGVNSDGDEIQYQQHYRIRCHNCGTQTNVTAAQAGKKVRCRDCYSMVLVPDPPRVPRKAKIDMEAAPAFQFAESTKSNQDRPADPFRKSATELLEAASKVEEDEPKPDLDVPRIRDWAISVFGIFTQIGVMAHWLILSTLASVIAFIALAIDSPMLVVGLFAAGGFFAIVVLACGFAIMQSVANEEESVTEWPVTLEPMEWFAPMIFCFAAAGLAYGPGWFLGWMTFGVSLTTVCMAMISTFLIFPFVLLSMLDMQSAFVPFSPDVGRSVTRCEEAWGGFYFSSAVVFFVSFLIFAAASLMAPPAAAVVAIFTAVAATFIYFAMLGRLALAIGHTVNAEAMENDIEKQRERERQRR</sequence>
<accession>A0ABT0U127</accession>
<evidence type="ECO:0008006" key="5">
    <source>
        <dbReference type="Google" id="ProtNLM"/>
    </source>
</evidence>
<feature type="transmembrane region" description="Helical" evidence="2">
    <location>
        <begin position="435"/>
        <end position="454"/>
    </location>
</feature>
<keyword evidence="4" id="KW-1185">Reference proteome</keyword>